<dbReference type="SUPFAM" id="SSF51735">
    <property type="entry name" value="NAD(P)-binding Rossmann-fold domains"/>
    <property type="match status" value="1"/>
</dbReference>
<dbReference type="EMBL" id="CP006643">
    <property type="protein sequence ID" value="AGX06355.1"/>
    <property type="molecule type" value="Genomic_DNA"/>
</dbReference>
<dbReference type="HOGENOM" id="CLU_065109_0_0_9"/>
<dbReference type="Gene3D" id="3.40.50.720">
    <property type="entry name" value="NAD(P)-binding Rossmann-like Domain"/>
    <property type="match status" value="1"/>
</dbReference>
<protein>
    <recommendedName>
        <fullName evidence="1">Gfo/Idh/MocA-like oxidoreductase N-terminal domain-containing protein</fullName>
    </recommendedName>
</protein>
<evidence type="ECO:0000313" key="2">
    <source>
        <dbReference type="EMBL" id="AGX06355.1"/>
    </source>
</evidence>
<dbReference type="InterPro" id="IPR036291">
    <property type="entry name" value="NAD(P)-bd_dom_sf"/>
</dbReference>
<dbReference type="PATRIC" id="fig|1367477.3.peg.4509"/>
<dbReference type="RefSeq" id="WP_009792871.1">
    <property type="nucleotide sequence ID" value="NC_022524.1"/>
</dbReference>
<dbReference type="KEGG" id="bif:N288_22580"/>
<proteinExistence type="predicted"/>
<sequence length="297" mass="33854">MHTLKIGMIGLDTSHCLEFTKLLNDSRHPYHVKGGKVYSAFPYYSEDLEISRSRVAGFKETLEKDYNVIMTDSIQETAASCNAIMLTAVDGRKHLSLFKELLPYRLPVFIDKPMAVSPAEAEEIYNLAQDYGVPIMSSSSLRFAESFDLFLKQHKQSITGAYFHGPLPLLEQMPGYYWYGIHMAEMAIAALGPGLKEALVRQHDEYEFALSQWEDGRIVSFRGDYEWHSRFGVILHTGEGAVPLDLLSDNKPFYACLLDEVIRFFETGISPVPWVETREVIRLVDMLTKERIKSKLI</sequence>
<evidence type="ECO:0000259" key="1">
    <source>
        <dbReference type="Pfam" id="PF01408"/>
    </source>
</evidence>
<evidence type="ECO:0000313" key="3">
    <source>
        <dbReference type="Proteomes" id="UP000017805"/>
    </source>
</evidence>
<name>U5LFX3_9BACI</name>
<dbReference type="AlphaFoldDB" id="U5LFX3"/>
<accession>U5LFX3</accession>
<dbReference type="InterPro" id="IPR000683">
    <property type="entry name" value="Gfo/Idh/MocA-like_OxRdtase_N"/>
</dbReference>
<gene>
    <name evidence="2" type="ORF">N288_22580</name>
</gene>
<keyword evidence="3" id="KW-1185">Reference proteome</keyword>
<reference evidence="2" key="1">
    <citation type="submission" date="2013-07" db="EMBL/GenBank/DDBJ databases">
        <title>Complete genome sequence of Bacillus infantis NRRL B-14911 that has potential to induce cardiac disease by antigenic mimicry.</title>
        <authorList>
            <person name="Massilamany C."/>
            <person name="Smith T.P.L."/>
            <person name="Loy J.D."/>
            <person name="Barletta R."/>
            <person name="Reddy J."/>
        </authorList>
    </citation>
    <scope>NUCLEOTIDE SEQUENCE [LARGE SCALE GENOMIC DNA]</scope>
    <source>
        <strain evidence="2">NRRL B-14911</strain>
    </source>
</reference>
<dbReference type="Proteomes" id="UP000017805">
    <property type="component" value="Chromosome"/>
</dbReference>
<dbReference type="Pfam" id="PF01408">
    <property type="entry name" value="GFO_IDH_MocA"/>
    <property type="match status" value="1"/>
</dbReference>
<dbReference type="OrthoDB" id="128220at2"/>
<dbReference type="GO" id="GO:0000166">
    <property type="term" value="F:nucleotide binding"/>
    <property type="evidence" value="ECO:0007669"/>
    <property type="project" value="InterPro"/>
</dbReference>
<dbReference type="STRING" id="1367477.N288_22580"/>
<feature type="domain" description="Gfo/Idh/MocA-like oxidoreductase N-terminal" evidence="1">
    <location>
        <begin position="60"/>
        <end position="136"/>
    </location>
</feature>
<organism evidence="2 3">
    <name type="scientific">Bacillus infantis NRRL B-14911</name>
    <dbReference type="NCBI Taxonomy" id="1367477"/>
    <lineage>
        <taxon>Bacteria</taxon>
        <taxon>Bacillati</taxon>
        <taxon>Bacillota</taxon>
        <taxon>Bacilli</taxon>
        <taxon>Bacillales</taxon>
        <taxon>Bacillaceae</taxon>
        <taxon>Bacillus</taxon>
    </lineage>
</organism>